<dbReference type="AlphaFoldDB" id="A0A8X6RDK0"/>
<dbReference type="Proteomes" id="UP000887159">
    <property type="component" value="Unassembled WGS sequence"/>
</dbReference>
<protein>
    <recommendedName>
        <fullName evidence="1">DUF4817 domain-containing protein</fullName>
    </recommendedName>
</protein>
<reference evidence="2" key="1">
    <citation type="submission" date="2020-08" db="EMBL/GenBank/DDBJ databases">
        <title>Multicomponent nature underlies the extraordinary mechanical properties of spider dragline silk.</title>
        <authorList>
            <person name="Kono N."/>
            <person name="Nakamura H."/>
            <person name="Mori M."/>
            <person name="Yoshida Y."/>
            <person name="Ohtoshi R."/>
            <person name="Malay A.D."/>
            <person name="Moran D.A.P."/>
            <person name="Tomita M."/>
            <person name="Numata K."/>
            <person name="Arakawa K."/>
        </authorList>
    </citation>
    <scope>NUCLEOTIDE SEQUENCE</scope>
</reference>
<evidence type="ECO:0000313" key="3">
    <source>
        <dbReference type="Proteomes" id="UP000887159"/>
    </source>
</evidence>
<proteinExistence type="predicted"/>
<dbReference type="InterPro" id="IPR032135">
    <property type="entry name" value="DUF4817"/>
</dbReference>
<accession>A0A8X6RDK0</accession>
<organism evidence="2 3">
    <name type="scientific">Trichonephila clavipes</name>
    <name type="common">Golden silk orbweaver</name>
    <name type="synonym">Nephila clavipes</name>
    <dbReference type="NCBI Taxonomy" id="2585209"/>
    <lineage>
        <taxon>Eukaryota</taxon>
        <taxon>Metazoa</taxon>
        <taxon>Ecdysozoa</taxon>
        <taxon>Arthropoda</taxon>
        <taxon>Chelicerata</taxon>
        <taxon>Arachnida</taxon>
        <taxon>Araneae</taxon>
        <taxon>Araneomorphae</taxon>
        <taxon>Entelegynae</taxon>
        <taxon>Araneoidea</taxon>
        <taxon>Nephilidae</taxon>
        <taxon>Trichonephila</taxon>
    </lineage>
</organism>
<dbReference type="EMBL" id="BMAU01021093">
    <property type="protein sequence ID" value="GFX90204.1"/>
    <property type="molecule type" value="Genomic_DNA"/>
</dbReference>
<evidence type="ECO:0000313" key="2">
    <source>
        <dbReference type="EMBL" id="GFX90204.1"/>
    </source>
</evidence>
<feature type="domain" description="DUF4817" evidence="1">
    <location>
        <begin position="8"/>
        <end position="40"/>
    </location>
</feature>
<keyword evidence="3" id="KW-1185">Reference proteome</keyword>
<comment type="caution">
    <text evidence="2">The sequence shown here is derived from an EMBL/GenBank/DDBJ whole genome shotgun (WGS) entry which is preliminary data.</text>
</comment>
<evidence type="ECO:0000259" key="1">
    <source>
        <dbReference type="Pfam" id="PF16087"/>
    </source>
</evidence>
<dbReference type="Pfam" id="PF16087">
    <property type="entry name" value="DUF4817"/>
    <property type="match status" value="1"/>
</dbReference>
<sequence length="106" mass="12568">MGSIIEIREVARLYAYKFPSRRHPSYCTIARAVQRLYQTGCCHKPLSRATHTFSGYPLRMFYDMPWLILKVMSGILAWLVPTQNRQCGTYYIRTVHILIIQSWRRN</sequence>
<name>A0A8X6RDK0_TRICX</name>
<gene>
    <name evidence="2" type="ORF">TNCV_2449791</name>
</gene>